<proteinExistence type="predicted"/>
<dbReference type="InterPro" id="IPR003593">
    <property type="entry name" value="AAA+_ATPase"/>
</dbReference>
<dbReference type="InterPro" id="IPR027417">
    <property type="entry name" value="P-loop_NTPase"/>
</dbReference>
<dbReference type="EMBL" id="JNVM01000064">
    <property type="protein sequence ID" value="KEQ21749.1"/>
    <property type="molecule type" value="Genomic_DNA"/>
</dbReference>
<dbReference type="eggNOG" id="COG0488">
    <property type="taxonomic scope" value="Bacteria"/>
</dbReference>
<evidence type="ECO:0000256" key="4">
    <source>
        <dbReference type="SAM" id="MobiDB-lite"/>
    </source>
</evidence>
<accession>A0A081NTH6</accession>
<dbReference type="PROSITE" id="PS00211">
    <property type="entry name" value="ABC_TRANSPORTER_1"/>
    <property type="match status" value="1"/>
</dbReference>
<dbReference type="Pfam" id="PF00005">
    <property type="entry name" value="ABC_tran"/>
    <property type="match status" value="2"/>
</dbReference>
<sequence>MIRLEALQLEKSIGDRLLFAADQLRVAGQDRIGIVGRNGAGKTILLQVLAGRMEADQGTVSVSGTVGYIPQLQEDDAGKSGGELTSRSIEEALAGKPDLLFADEPTTNLDVEHIAWLERCFADFPGAIVVISHDRSFLDRVCSQIWELEGQRITVFKGNYSDYDAQKQLAKRRQQEKYEEYVTKKQELERAITLKKQKAVHMLKPPSRMGTSESRLSKMQKGTKQKGMHQSIKAIETRIDKLERVEKPRELPQVKMDIPDAAAFRSRAVLRVERLSALVDQRTLWKSASFQLKGGEKAALIGPNGSGKTTLIRKIIRAEEGVHLVPGLRIGYFSQNLDILCPEKSILDNVKATSDHPEQLIRSVLARLLFRQDDIYKRVDVLSGGERVKVAFAKMFCSPIHMLVMDEPTNFLDIDSIEVLEQLLVAYPGTVLFVSHDRRFVRRIAGKIFEIRNESIVTFDGTYEEYEERRQQKLTNSKKSTDLVDEELLRINMRLTELIGRLSVPISNADKAKLEAEYEQLLRKRKEQNKR</sequence>
<feature type="region of interest" description="Disordered" evidence="4">
    <location>
        <begin position="205"/>
        <end position="230"/>
    </location>
</feature>
<dbReference type="RefSeq" id="WP_036693601.1">
    <property type="nucleotide sequence ID" value="NZ_JNVM01000064.1"/>
</dbReference>
<dbReference type="GO" id="GO:0005524">
    <property type="term" value="F:ATP binding"/>
    <property type="evidence" value="ECO:0007669"/>
    <property type="project" value="UniProtKB-KW"/>
</dbReference>
<evidence type="ECO:0000259" key="5">
    <source>
        <dbReference type="PROSITE" id="PS50893"/>
    </source>
</evidence>
<dbReference type="OrthoDB" id="9762369at2"/>
<name>A0A081NTH6_9BACL</name>
<dbReference type="SUPFAM" id="SSF52540">
    <property type="entry name" value="P-loop containing nucleoside triphosphate hydrolases"/>
    <property type="match status" value="2"/>
</dbReference>
<dbReference type="PANTHER" id="PTHR42855:SF2">
    <property type="entry name" value="DRUG RESISTANCE ABC TRANSPORTER,ATP-BINDING PROTEIN"/>
    <property type="match status" value="1"/>
</dbReference>
<evidence type="ECO:0000256" key="2">
    <source>
        <dbReference type="ARBA" id="ARBA00022840"/>
    </source>
</evidence>
<dbReference type="InterPro" id="IPR051309">
    <property type="entry name" value="ABCF_ATPase"/>
</dbReference>
<dbReference type="InterPro" id="IPR017871">
    <property type="entry name" value="ABC_transporter-like_CS"/>
</dbReference>
<evidence type="ECO:0000313" key="7">
    <source>
        <dbReference type="Proteomes" id="UP000028123"/>
    </source>
</evidence>
<dbReference type="InterPro" id="IPR003439">
    <property type="entry name" value="ABC_transporter-like_ATP-bd"/>
</dbReference>
<keyword evidence="1" id="KW-0547">Nucleotide-binding</keyword>
<dbReference type="PROSITE" id="PS50893">
    <property type="entry name" value="ABC_TRANSPORTER_2"/>
    <property type="match status" value="1"/>
</dbReference>
<evidence type="ECO:0000256" key="1">
    <source>
        <dbReference type="ARBA" id="ARBA00022741"/>
    </source>
</evidence>
<feature type="coiled-coil region" evidence="3">
    <location>
        <begin position="171"/>
        <end position="198"/>
    </location>
</feature>
<dbReference type="CDD" id="cd03221">
    <property type="entry name" value="ABCF_EF-3"/>
    <property type="match status" value="2"/>
</dbReference>
<organism evidence="6 7">
    <name type="scientific">Paenibacillus tyrfis</name>
    <dbReference type="NCBI Taxonomy" id="1501230"/>
    <lineage>
        <taxon>Bacteria</taxon>
        <taxon>Bacillati</taxon>
        <taxon>Bacillota</taxon>
        <taxon>Bacilli</taxon>
        <taxon>Bacillales</taxon>
        <taxon>Paenibacillaceae</taxon>
        <taxon>Paenibacillus</taxon>
    </lineage>
</organism>
<reference evidence="6 7" key="1">
    <citation type="submission" date="2014-06" db="EMBL/GenBank/DDBJ databases">
        <title>Draft genome sequence of Paenibacillus sp. MSt1.</title>
        <authorList>
            <person name="Aw Y.K."/>
            <person name="Ong K.S."/>
            <person name="Gan H.M."/>
            <person name="Lee S.M."/>
        </authorList>
    </citation>
    <scope>NUCLEOTIDE SEQUENCE [LARGE SCALE GENOMIC DNA]</scope>
    <source>
        <strain evidence="6 7">MSt1</strain>
    </source>
</reference>
<keyword evidence="3" id="KW-0175">Coiled coil</keyword>
<evidence type="ECO:0000313" key="6">
    <source>
        <dbReference type="EMBL" id="KEQ21749.1"/>
    </source>
</evidence>
<evidence type="ECO:0000256" key="3">
    <source>
        <dbReference type="SAM" id="Coils"/>
    </source>
</evidence>
<dbReference type="NCBIfam" id="NF000355">
    <property type="entry name" value="ribo_prot_ABC_F"/>
    <property type="match status" value="1"/>
</dbReference>
<dbReference type="Gene3D" id="3.40.50.300">
    <property type="entry name" value="P-loop containing nucleotide triphosphate hydrolases"/>
    <property type="match status" value="3"/>
</dbReference>
<dbReference type="Proteomes" id="UP000028123">
    <property type="component" value="Unassembled WGS sequence"/>
</dbReference>
<dbReference type="AlphaFoldDB" id="A0A081NTH6"/>
<dbReference type="SMART" id="SM00382">
    <property type="entry name" value="AAA"/>
    <property type="match status" value="2"/>
</dbReference>
<dbReference type="GO" id="GO:0016887">
    <property type="term" value="F:ATP hydrolysis activity"/>
    <property type="evidence" value="ECO:0007669"/>
    <property type="project" value="InterPro"/>
</dbReference>
<dbReference type="PANTHER" id="PTHR42855">
    <property type="entry name" value="ABC TRANSPORTER ATP-BINDING SUBUNIT"/>
    <property type="match status" value="1"/>
</dbReference>
<protein>
    <submittedName>
        <fullName evidence="6">ABC transporter</fullName>
    </submittedName>
</protein>
<comment type="caution">
    <text evidence="6">The sequence shown here is derived from an EMBL/GenBank/DDBJ whole genome shotgun (WGS) entry which is preliminary data.</text>
</comment>
<keyword evidence="2" id="KW-0067">ATP-binding</keyword>
<keyword evidence="7" id="KW-1185">Reference proteome</keyword>
<gene>
    <name evidence="6" type="ORF">ET33_33905</name>
</gene>
<feature type="domain" description="ABC transporter" evidence="5">
    <location>
        <begin position="270"/>
        <end position="478"/>
    </location>
</feature>